<dbReference type="Proteomes" id="UP001501251">
    <property type="component" value="Unassembled WGS sequence"/>
</dbReference>
<evidence type="ECO:0000313" key="3">
    <source>
        <dbReference type="Proteomes" id="UP001501251"/>
    </source>
</evidence>
<dbReference type="RefSeq" id="WP_344920409.1">
    <property type="nucleotide sequence ID" value="NZ_BAABAQ010000009.1"/>
</dbReference>
<dbReference type="EMBL" id="BAABAQ010000009">
    <property type="protein sequence ID" value="GAA4198647.1"/>
    <property type="molecule type" value="Genomic_DNA"/>
</dbReference>
<protein>
    <submittedName>
        <fullName evidence="2">Uncharacterized protein</fullName>
    </submittedName>
</protein>
<name>A0ABP8B643_9ACTN</name>
<gene>
    <name evidence="2" type="ORF">GCM10022252_49490</name>
</gene>
<organism evidence="2 3">
    <name type="scientific">Streptosporangium oxazolinicum</name>
    <dbReference type="NCBI Taxonomy" id="909287"/>
    <lineage>
        <taxon>Bacteria</taxon>
        <taxon>Bacillati</taxon>
        <taxon>Actinomycetota</taxon>
        <taxon>Actinomycetes</taxon>
        <taxon>Streptosporangiales</taxon>
        <taxon>Streptosporangiaceae</taxon>
        <taxon>Streptosporangium</taxon>
    </lineage>
</organism>
<sequence>MAQTSIALLLAAALTGGTAPAYSGLTPVETRTAALAPVSAAAPAANTVKPNLRACYDGKCKLTLSKTVRFRVSPRFGVTRLSISFNRTSVRVRATGPGVTSQAVLGLRSTGSVNGIGVRVVSLSGTKAVLSLAPVRR</sequence>
<accession>A0ABP8B643</accession>
<feature type="signal peptide" evidence="1">
    <location>
        <begin position="1"/>
        <end position="21"/>
    </location>
</feature>
<keyword evidence="3" id="KW-1185">Reference proteome</keyword>
<evidence type="ECO:0000256" key="1">
    <source>
        <dbReference type="SAM" id="SignalP"/>
    </source>
</evidence>
<proteinExistence type="predicted"/>
<comment type="caution">
    <text evidence="2">The sequence shown here is derived from an EMBL/GenBank/DDBJ whole genome shotgun (WGS) entry which is preliminary data.</text>
</comment>
<reference evidence="3" key="1">
    <citation type="journal article" date="2019" name="Int. J. Syst. Evol. Microbiol.">
        <title>The Global Catalogue of Microorganisms (GCM) 10K type strain sequencing project: providing services to taxonomists for standard genome sequencing and annotation.</title>
        <authorList>
            <consortium name="The Broad Institute Genomics Platform"/>
            <consortium name="The Broad Institute Genome Sequencing Center for Infectious Disease"/>
            <person name="Wu L."/>
            <person name="Ma J."/>
        </authorList>
    </citation>
    <scope>NUCLEOTIDE SEQUENCE [LARGE SCALE GENOMIC DNA]</scope>
    <source>
        <strain evidence="3">JCM 17388</strain>
    </source>
</reference>
<evidence type="ECO:0000313" key="2">
    <source>
        <dbReference type="EMBL" id="GAA4198647.1"/>
    </source>
</evidence>
<feature type="chain" id="PRO_5046414474" evidence="1">
    <location>
        <begin position="22"/>
        <end position="137"/>
    </location>
</feature>
<keyword evidence="1" id="KW-0732">Signal</keyword>